<comment type="caution">
    <text evidence="1">The sequence shown here is derived from an EMBL/GenBank/DDBJ whole genome shotgun (WGS) entry which is preliminary data.</text>
</comment>
<proteinExistence type="predicted"/>
<sequence length="45" mass="4902">GQKLHQAKVELVVKAQQTGKVMSKPGNLPKVKPLERPVSLVLNRG</sequence>
<accession>X0YEW1</accession>
<protein>
    <submittedName>
        <fullName evidence="1">Uncharacterized protein</fullName>
    </submittedName>
</protein>
<dbReference type="AlphaFoldDB" id="X0YEW1"/>
<evidence type="ECO:0000313" key="1">
    <source>
        <dbReference type="EMBL" id="GAG35366.1"/>
    </source>
</evidence>
<dbReference type="EMBL" id="BARS01045675">
    <property type="protein sequence ID" value="GAG35366.1"/>
    <property type="molecule type" value="Genomic_DNA"/>
</dbReference>
<gene>
    <name evidence="1" type="ORF">S01H1_68852</name>
</gene>
<name>X0YEW1_9ZZZZ</name>
<reference evidence="1" key="1">
    <citation type="journal article" date="2014" name="Front. Microbiol.">
        <title>High frequency of phylogenetically diverse reductive dehalogenase-homologous genes in deep subseafloor sedimentary metagenomes.</title>
        <authorList>
            <person name="Kawai M."/>
            <person name="Futagami T."/>
            <person name="Toyoda A."/>
            <person name="Takaki Y."/>
            <person name="Nishi S."/>
            <person name="Hori S."/>
            <person name="Arai W."/>
            <person name="Tsubouchi T."/>
            <person name="Morono Y."/>
            <person name="Uchiyama I."/>
            <person name="Ito T."/>
            <person name="Fujiyama A."/>
            <person name="Inagaki F."/>
            <person name="Takami H."/>
        </authorList>
    </citation>
    <scope>NUCLEOTIDE SEQUENCE</scope>
    <source>
        <strain evidence="1">Expedition CK06-06</strain>
    </source>
</reference>
<organism evidence="1">
    <name type="scientific">marine sediment metagenome</name>
    <dbReference type="NCBI Taxonomy" id="412755"/>
    <lineage>
        <taxon>unclassified sequences</taxon>
        <taxon>metagenomes</taxon>
        <taxon>ecological metagenomes</taxon>
    </lineage>
</organism>
<feature type="non-terminal residue" evidence="1">
    <location>
        <position position="1"/>
    </location>
</feature>